<keyword evidence="2" id="KW-1185">Reference proteome</keyword>
<evidence type="ECO:0008006" key="3">
    <source>
        <dbReference type="Google" id="ProtNLM"/>
    </source>
</evidence>
<protein>
    <recommendedName>
        <fullName evidence="3">Amidase</fullName>
    </recommendedName>
</protein>
<evidence type="ECO:0000313" key="2">
    <source>
        <dbReference type="Proteomes" id="UP001303614"/>
    </source>
</evidence>
<dbReference type="RefSeq" id="WP_161946534.1">
    <property type="nucleotide sequence ID" value="NZ_JAYFSN010000017.1"/>
</dbReference>
<dbReference type="Proteomes" id="UP001303614">
    <property type="component" value="Unassembled WGS sequence"/>
</dbReference>
<dbReference type="EMBL" id="JAYFSO010000005">
    <property type="protein sequence ID" value="MEA5123262.1"/>
    <property type="molecule type" value="Genomic_DNA"/>
</dbReference>
<gene>
    <name evidence="1" type="ORF">VB146_05140</name>
</gene>
<name>A0ABU5PV03_9XANT</name>
<reference evidence="1 2" key="1">
    <citation type="submission" date="2023-12" db="EMBL/GenBank/DDBJ databases">
        <title>Genome sequencing of Xanthomonas floridensis.</title>
        <authorList>
            <person name="Greer S."/>
            <person name="Harrison J."/>
            <person name="Grant M."/>
            <person name="Vicente J."/>
            <person name="Studholme D."/>
        </authorList>
    </citation>
    <scope>NUCLEOTIDE SEQUENCE [LARGE SCALE GENOMIC DNA]</scope>
    <source>
        <strain evidence="1 2">WHRI 8848</strain>
    </source>
</reference>
<proteinExistence type="predicted"/>
<comment type="caution">
    <text evidence="1">The sequence shown here is derived from an EMBL/GenBank/DDBJ whole genome shotgun (WGS) entry which is preliminary data.</text>
</comment>
<evidence type="ECO:0000313" key="1">
    <source>
        <dbReference type="EMBL" id="MEA5123262.1"/>
    </source>
</evidence>
<sequence length="52" mass="5733">MTALHPNDKLAALDWALSRAREAGASDELIRLTHLPALQQLRDQAQREARGG</sequence>
<organism evidence="1 2">
    <name type="scientific">Xanthomonas floridensis</name>
    <dbReference type="NCBI Taxonomy" id="1843580"/>
    <lineage>
        <taxon>Bacteria</taxon>
        <taxon>Pseudomonadati</taxon>
        <taxon>Pseudomonadota</taxon>
        <taxon>Gammaproteobacteria</taxon>
        <taxon>Lysobacterales</taxon>
        <taxon>Lysobacteraceae</taxon>
        <taxon>Xanthomonas</taxon>
    </lineage>
</organism>
<accession>A0ABU5PV03</accession>